<feature type="region of interest" description="Disordered" evidence="1">
    <location>
        <begin position="198"/>
        <end position="219"/>
    </location>
</feature>
<feature type="region of interest" description="Disordered" evidence="1">
    <location>
        <begin position="445"/>
        <end position="478"/>
    </location>
</feature>
<organism evidence="2 3">
    <name type="scientific">Lasiosphaeria hispida</name>
    <dbReference type="NCBI Taxonomy" id="260671"/>
    <lineage>
        <taxon>Eukaryota</taxon>
        <taxon>Fungi</taxon>
        <taxon>Dikarya</taxon>
        <taxon>Ascomycota</taxon>
        <taxon>Pezizomycotina</taxon>
        <taxon>Sordariomycetes</taxon>
        <taxon>Sordariomycetidae</taxon>
        <taxon>Sordariales</taxon>
        <taxon>Lasiosphaeriaceae</taxon>
        <taxon>Lasiosphaeria</taxon>
    </lineage>
</organism>
<feature type="region of interest" description="Disordered" evidence="1">
    <location>
        <begin position="777"/>
        <end position="812"/>
    </location>
</feature>
<feature type="compositionally biased region" description="Gly residues" evidence="1">
    <location>
        <begin position="509"/>
        <end position="520"/>
    </location>
</feature>
<feature type="compositionally biased region" description="Basic and acidic residues" evidence="1">
    <location>
        <begin position="558"/>
        <end position="567"/>
    </location>
</feature>
<feature type="compositionally biased region" description="Low complexity" evidence="1">
    <location>
        <begin position="128"/>
        <end position="143"/>
    </location>
</feature>
<feature type="region of interest" description="Disordered" evidence="1">
    <location>
        <begin position="671"/>
        <end position="737"/>
    </location>
</feature>
<name>A0AAJ0H5X6_9PEZI</name>
<feature type="region of interest" description="Disordered" evidence="1">
    <location>
        <begin position="319"/>
        <end position="376"/>
    </location>
</feature>
<feature type="region of interest" description="Disordered" evidence="1">
    <location>
        <begin position="409"/>
        <end position="431"/>
    </location>
</feature>
<evidence type="ECO:0000256" key="1">
    <source>
        <dbReference type="SAM" id="MobiDB-lite"/>
    </source>
</evidence>
<proteinExistence type="predicted"/>
<feature type="region of interest" description="Disordered" evidence="1">
    <location>
        <begin position="595"/>
        <end position="659"/>
    </location>
</feature>
<evidence type="ECO:0000313" key="3">
    <source>
        <dbReference type="Proteomes" id="UP001275084"/>
    </source>
</evidence>
<feature type="compositionally biased region" description="Low complexity" evidence="1">
    <location>
        <begin position="784"/>
        <end position="812"/>
    </location>
</feature>
<feature type="region of interest" description="Disordered" evidence="1">
    <location>
        <begin position="543"/>
        <end position="575"/>
    </location>
</feature>
<feature type="compositionally biased region" description="Low complexity" evidence="1">
    <location>
        <begin position="543"/>
        <end position="556"/>
    </location>
</feature>
<evidence type="ECO:0000313" key="2">
    <source>
        <dbReference type="EMBL" id="KAK3341255.1"/>
    </source>
</evidence>
<comment type="caution">
    <text evidence="2">The sequence shown here is derived from an EMBL/GenBank/DDBJ whole genome shotgun (WGS) entry which is preliminary data.</text>
</comment>
<dbReference type="AlphaFoldDB" id="A0AAJ0H5X6"/>
<reference evidence="2" key="2">
    <citation type="submission" date="2023-06" db="EMBL/GenBank/DDBJ databases">
        <authorList>
            <consortium name="Lawrence Berkeley National Laboratory"/>
            <person name="Haridas S."/>
            <person name="Hensen N."/>
            <person name="Bonometti L."/>
            <person name="Westerberg I."/>
            <person name="Brannstrom I.O."/>
            <person name="Guillou S."/>
            <person name="Cros-Aarteil S."/>
            <person name="Calhoun S."/>
            <person name="Kuo A."/>
            <person name="Mondo S."/>
            <person name="Pangilinan J."/>
            <person name="Riley R."/>
            <person name="Labutti K."/>
            <person name="Andreopoulos B."/>
            <person name="Lipzen A."/>
            <person name="Chen C."/>
            <person name="Yanf M."/>
            <person name="Daum C."/>
            <person name="Ng V."/>
            <person name="Clum A."/>
            <person name="Steindorff A."/>
            <person name="Ohm R."/>
            <person name="Martin F."/>
            <person name="Silar P."/>
            <person name="Natvig D."/>
            <person name="Lalanne C."/>
            <person name="Gautier V."/>
            <person name="Ament-Velasquez S.L."/>
            <person name="Kruys A."/>
            <person name="Hutchinson M.I."/>
            <person name="Powell A.J."/>
            <person name="Barry K."/>
            <person name="Miller A.N."/>
            <person name="Grigoriev I.V."/>
            <person name="Debuchy R."/>
            <person name="Gladieux P."/>
            <person name="Thoren M.H."/>
            <person name="Johannesson H."/>
        </authorList>
    </citation>
    <scope>NUCLEOTIDE SEQUENCE</scope>
    <source>
        <strain evidence="2">CBS 955.72</strain>
    </source>
</reference>
<accession>A0AAJ0H5X6</accession>
<feature type="region of interest" description="Disordered" evidence="1">
    <location>
        <begin position="504"/>
        <end position="524"/>
    </location>
</feature>
<gene>
    <name evidence="2" type="ORF">B0T25DRAFT_616579</name>
</gene>
<feature type="compositionally biased region" description="Polar residues" evidence="1">
    <location>
        <begin position="333"/>
        <end position="346"/>
    </location>
</feature>
<dbReference type="Proteomes" id="UP001275084">
    <property type="component" value="Unassembled WGS sequence"/>
</dbReference>
<feature type="region of interest" description="Disordered" evidence="1">
    <location>
        <begin position="1"/>
        <end position="39"/>
    </location>
</feature>
<sequence>MERARSPRGGRPPPTQEEAAPASTPGATTASPATPAAATAAAAAATATVPTSGFGRLPVHELARATGSTVENIYDQYFPSGSSGAAAAATAASRLPVPVIASRLGPPGDAPDRPLPPLPSVRRNAHQAAAPAPSTSTVSTQLLLDGSGRGGLGGGSDVISTIGADYGSSSAPAVGHPDIFYSSDGVEDENVLYQGQHQPGELEEGPTRESGFYSPESEVSDPFDLDCAEWLAPPVDLDGQEDEEPDLPTLGRDREVSEALHRAVEEDRTGVVAPRSSLAMGPPSLLPLPDDVFLPINRDALYVDLGGFVDDGYPGDDFFSGEPSVRPARNDSVRSNNPYRNGLSSQIRRDSATLGHWHTDGNGPSRRTLGTHEEGGDWETNMSDNEPFGSNQAVATNSRLYFRFGTPRDQSAPRFEAGQPAVTSGAPSGAILPAQPSDVFPSAGRFLQHPAPSEALPDLASGPSSGPQRRRTLRDISRPVFLPEPREHRVNGLFQNSARMFGEPASGAGASGPCGVGSGAGEATSSQATNVGVLATVATSPAATATEAGATVATSSRADPDIERDGPFEDAPLGPATRSQFGFCFLSLAEAEERQSARRKTGEEDQTFLSQYSDRRESGALSSPLSRVFSHPPAPASPSVLSAPGGVTRPAPAHRRRSPNDFADFIAAESDRRLPAPPQPSFGDFSPLQLNRPARGPPLPRLVHLRTDADDAEGSGSSSSRARARRPAPRRGPSQGLIQQAFPSLRSGSHRLRGESIELDDLAALRQRAGTVSGHYHQHSLSLPHPTTTTTTTTAAAATTPHGAPTSAAYRA</sequence>
<feature type="compositionally biased region" description="Low complexity" evidence="1">
    <location>
        <begin position="19"/>
        <end position="39"/>
    </location>
</feature>
<keyword evidence="3" id="KW-1185">Reference proteome</keyword>
<feature type="region of interest" description="Disordered" evidence="1">
    <location>
        <begin position="102"/>
        <end position="143"/>
    </location>
</feature>
<dbReference type="EMBL" id="JAUIQD010000008">
    <property type="protein sequence ID" value="KAK3341255.1"/>
    <property type="molecule type" value="Genomic_DNA"/>
</dbReference>
<reference evidence="2" key="1">
    <citation type="journal article" date="2023" name="Mol. Phylogenet. Evol.">
        <title>Genome-scale phylogeny and comparative genomics of the fungal order Sordariales.</title>
        <authorList>
            <person name="Hensen N."/>
            <person name="Bonometti L."/>
            <person name="Westerberg I."/>
            <person name="Brannstrom I.O."/>
            <person name="Guillou S."/>
            <person name="Cros-Aarteil S."/>
            <person name="Calhoun S."/>
            <person name="Haridas S."/>
            <person name="Kuo A."/>
            <person name="Mondo S."/>
            <person name="Pangilinan J."/>
            <person name="Riley R."/>
            <person name="LaButti K."/>
            <person name="Andreopoulos B."/>
            <person name="Lipzen A."/>
            <person name="Chen C."/>
            <person name="Yan M."/>
            <person name="Daum C."/>
            <person name="Ng V."/>
            <person name="Clum A."/>
            <person name="Steindorff A."/>
            <person name="Ohm R.A."/>
            <person name="Martin F."/>
            <person name="Silar P."/>
            <person name="Natvig D.O."/>
            <person name="Lalanne C."/>
            <person name="Gautier V."/>
            <person name="Ament-Velasquez S.L."/>
            <person name="Kruys A."/>
            <person name="Hutchinson M.I."/>
            <person name="Powell A.J."/>
            <person name="Barry K."/>
            <person name="Miller A.N."/>
            <person name="Grigoriev I.V."/>
            <person name="Debuchy R."/>
            <person name="Gladieux P."/>
            <person name="Hiltunen Thoren M."/>
            <person name="Johannesson H."/>
        </authorList>
    </citation>
    <scope>NUCLEOTIDE SEQUENCE</scope>
    <source>
        <strain evidence="2">CBS 955.72</strain>
    </source>
</reference>
<protein>
    <submittedName>
        <fullName evidence="2">Uncharacterized protein</fullName>
    </submittedName>
</protein>